<protein>
    <submittedName>
        <fullName evidence="4">Fusion protein MON1 homolog A</fullName>
    </submittedName>
</protein>
<evidence type="ECO:0000259" key="1">
    <source>
        <dbReference type="Pfam" id="PF19036"/>
    </source>
</evidence>
<dbReference type="AlphaFoldDB" id="A0A9N8HM72"/>
<keyword evidence="5" id="KW-1185">Reference proteome</keyword>
<dbReference type="Pfam" id="PF19038">
    <property type="entry name" value="Fuz_longin_3"/>
    <property type="match status" value="1"/>
</dbReference>
<dbReference type="GO" id="GO:0016192">
    <property type="term" value="P:vesicle-mediated transport"/>
    <property type="evidence" value="ECO:0007669"/>
    <property type="project" value="InterPro"/>
</dbReference>
<dbReference type="InterPro" id="IPR004353">
    <property type="entry name" value="Mon1"/>
</dbReference>
<dbReference type="InterPro" id="IPR043970">
    <property type="entry name" value="FUZ/MON1/HPS1_longin_3"/>
</dbReference>
<dbReference type="Pfam" id="PF19036">
    <property type="entry name" value="Fuz_longin_1"/>
    <property type="match status" value="1"/>
</dbReference>
<proteinExistence type="predicted"/>
<dbReference type="InterPro" id="IPR043971">
    <property type="entry name" value="FUZ/MON1/HPS1_longin_2"/>
</dbReference>
<comment type="caution">
    <text evidence="4">The sequence shown here is derived from an EMBL/GenBank/DDBJ whole genome shotgun (WGS) entry which is preliminary data.</text>
</comment>
<dbReference type="EMBL" id="CAICTM010000723">
    <property type="protein sequence ID" value="CAB9515563.1"/>
    <property type="molecule type" value="Genomic_DNA"/>
</dbReference>
<evidence type="ECO:0000313" key="4">
    <source>
        <dbReference type="EMBL" id="CAB9515563.1"/>
    </source>
</evidence>
<name>A0A9N8HM72_9STRA</name>
<sequence>MSVSLRPSVSACKGEEDEEDDACNFVVMSDAGKPIYYSQGREEEISRLCGLVLALRSSAQSSLGQSIRSISTGGTRPKSIVFMSMGSLVLLAISSNSTNNRRTKGSISHSNKGTHGSANKATEWFLQLQLEYILGFILSAVTERIQEQFNLDPSYDLREAILPTMKTNDTDNASCSLTSTIATGLFHDDFDSNDTNSPGPYCLGAVETLFPMSHNIRSRASAVLQTVGLQTDFTAFAILAVGQKLLTLIQPSAPQYQLHVFDLHVLLRIVSTRQRQVSDNKEEKELWIPLCLPFFSSTDYLFCYAECLDSTSNLALILLSNQGNARQLQLFQTAAGDIRKALGIPPYSAASSQQQQQQQQQQHINKLAQPRTTTEDFWNDQDYVDVSLGDHQQQPLAYRMLPVPKEDNFFVPEIQMTIRQSETLQMEHYLGIASVFHFLFRLEVPIGNFQKSIRDEAPNSSQKLAQCLSPTLNKFPFVDARSRRRVWRMYQTLRWRLLNRESNQPSSNNGMVTTGMERHCPAVALAASSVITTGTTLPCYIVDGSELFLAMNGSGYEFYAVLPSTTSIREAEASATKLLRRLVADQKSLFLTKLMCWDD</sequence>
<organism evidence="4 5">
    <name type="scientific">Seminavis robusta</name>
    <dbReference type="NCBI Taxonomy" id="568900"/>
    <lineage>
        <taxon>Eukaryota</taxon>
        <taxon>Sar</taxon>
        <taxon>Stramenopiles</taxon>
        <taxon>Ochrophyta</taxon>
        <taxon>Bacillariophyta</taxon>
        <taxon>Bacillariophyceae</taxon>
        <taxon>Bacillariophycidae</taxon>
        <taxon>Naviculales</taxon>
        <taxon>Naviculaceae</taxon>
        <taxon>Seminavis</taxon>
    </lineage>
</organism>
<feature type="domain" description="FUZ/MON1/HPS1 third Longin" evidence="3">
    <location>
        <begin position="461"/>
        <end position="583"/>
    </location>
</feature>
<feature type="domain" description="FUZ/MON1/HPS1 first Longin" evidence="1">
    <location>
        <begin position="25"/>
        <end position="100"/>
    </location>
</feature>
<evidence type="ECO:0000313" key="5">
    <source>
        <dbReference type="Proteomes" id="UP001153069"/>
    </source>
</evidence>
<dbReference type="OrthoDB" id="272411at2759"/>
<feature type="domain" description="FUZ/MON1/HPS1 second Longin" evidence="2">
    <location>
        <begin position="234"/>
        <end position="325"/>
    </location>
</feature>
<dbReference type="Pfam" id="PF19037">
    <property type="entry name" value="Fuz_longin_2"/>
    <property type="match status" value="1"/>
</dbReference>
<reference evidence="4" key="1">
    <citation type="submission" date="2020-06" db="EMBL/GenBank/DDBJ databases">
        <authorList>
            <consortium name="Plant Systems Biology data submission"/>
        </authorList>
    </citation>
    <scope>NUCLEOTIDE SEQUENCE</scope>
    <source>
        <strain evidence="4">D6</strain>
    </source>
</reference>
<dbReference type="PRINTS" id="PR01546">
    <property type="entry name" value="YEAST73DUF"/>
</dbReference>
<evidence type="ECO:0000259" key="2">
    <source>
        <dbReference type="Pfam" id="PF19037"/>
    </source>
</evidence>
<gene>
    <name evidence="4" type="ORF">SEMRO_724_G193100.1</name>
</gene>
<accession>A0A9N8HM72</accession>
<dbReference type="Proteomes" id="UP001153069">
    <property type="component" value="Unassembled WGS sequence"/>
</dbReference>
<dbReference type="GO" id="GO:0006623">
    <property type="term" value="P:protein targeting to vacuole"/>
    <property type="evidence" value="ECO:0007669"/>
    <property type="project" value="InterPro"/>
</dbReference>
<dbReference type="PANTHER" id="PTHR13027:SF7">
    <property type="entry name" value="VACUOLAR FUSION PROTEIN MON1 HOMOLOG"/>
    <property type="match status" value="1"/>
</dbReference>
<dbReference type="PANTHER" id="PTHR13027">
    <property type="entry name" value="SAND PROTEIN-RELATED"/>
    <property type="match status" value="1"/>
</dbReference>
<dbReference type="InterPro" id="IPR043972">
    <property type="entry name" value="FUZ/MON1/HPS1_longin_1"/>
</dbReference>
<evidence type="ECO:0000259" key="3">
    <source>
        <dbReference type="Pfam" id="PF19038"/>
    </source>
</evidence>